<dbReference type="Pfam" id="PF13302">
    <property type="entry name" value="Acetyltransf_3"/>
    <property type="match status" value="1"/>
</dbReference>
<dbReference type="Proteomes" id="UP000321816">
    <property type="component" value="Chromosome"/>
</dbReference>
<accession>A0AAJ8N1R0</accession>
<dbReference type="InterPro" id="IPR000182">
    <property type="entry name" value="GNAT_dom"/>
</dbReference>
<dbReference type="GO" id="GO:0005737">
    <property type="term" value="C:cytoplasm"/>
    <property type="evidence" value="ECO:0007669"/>
    <property type="project" value="TreeGrafter"/>
</dbReference>
<dbReference type="PANTHER" id="PTHR43792:SF9">
    <property type="entry name" value="RIBOSOMAL-PROTEIN-ALANINE ACETYLTRANSFERASE"/>
    <property type="match status" value="1"/>
</dbReference>
<dbReference type="CDD" id="cd04301">
    <property type="entry name" value="NAT_SF"/>
    <property type="match status" value="1"/>
</dbReference>
<sequence length="185" mass="21240">MKIEAFFQPKPELETNRLLLRKIHTEDLDDIFEFSSDPLAAHHMTWEVNKTKEETFRNFVGPAGDAGGDFAIVLKENRKVIGTCAFISWSDEHGQAEIGFILNRSFWGKGYATESVERLIQWGFGVIGLMRIEGRCDLSNMLSEKVMKKSGMTYEGTLRKNAWIKGEFRDSKVYSILKEEYVKSM</sequence>
<dbReference type="EMBL" id="CP144914">
    <property type="protein sequence ID" value="WWD78957.1"/>
    <property type="molecule type" value="Genomic_DNA"/>
</dbReference>
<evidence type="ECO:0000313" key="2">
    <source>
        <dbReference type="EMBL" id="WWD78957.1"/>
    </source>
</evidence>
<keyword evidence="2" id="KW-0808">Transferase</keyword>
<organism evidence="2 3">
    <name type="scientific">Alkalicoccus halolimnae</name>
    <dbReference type="NCBI Taxonomy" id="1667239"/>
    <lineage>
        <taxon>Bacteria</taxon>
        <taxon>Bacillati</taxon>
        <taxon>Bacillota</taxon>
        <taxon>Bacilli</taxon>
        <taxon>Bacillales</taxon>
        <taxon>Bacillaceae</taxon>
        <taxon>Alkalicoccus</taxon>
    </lineage>
</organism>
<dbReference type="PANTHER" id="PTHR43792">
    <property type="entry name" value="GNAT FAMILY, PUTATIVE (AFU_ORTHOLOGUE AFUA_3G00765)-RELATED-RELATED"/>
    <property type="match status" value="1"/>
</dbReference>
<protein>
    <submittedName>
        <fullName evidence="2">GNAT family protein</fullName>
        <ecNumber evidence="2">2.-.-.-</ecNumber>
    </submittedName>
</protein>
<feature type="domain" description="N-acetyltransferase" evidence="1">
    <location>
        <begin position="18"/>
        <end position="175"/>
    </location>
</feature>
<reference evidence="2 3" key="1">
    <citation type="submission" date="2024-01" db="EMBL/GenBank/DDBJ databases">
        <title>Complete Genome Sequence of Alkalicoccus halolimnae BZ-SZ-XJ29T, a Moderately Halophilic Bacterium Isolated from a Salt Lake.</title>
        <authorList>
            <person name="Zhao B."/>
        </authorList>
    </citation>
    <scope>NUCLEOTIDE SEQUENCE [LARGE SCALE GENOMIC DNA]</scope>
    <source>
        <strain evidence="2 3">BZ-SZ-XJ29</strain>
    </source>
</reference>
<dbReference type="AlphaFoldDB" id="A0AAJ8N1R0"/>
<dbReference type="InterPro" id="IPR051531">
    <property type="entry name" value="N-acetyltransferase"/>
</dbReference>
<dbReference type="EC" id="2.-.-.-" evidence="2"/>
<gene>
    <name evidence="2" type="ORF">FTX54_011040</name>
</gene>
<keyword evidence="3" id="KW-1185">Reference proteome</keyword>
<dbReference type="RefSeq" id="WP_246125673.1">
    <property type="nucleotide sequence ID" value="NZ_CP144914.1"/>
</dbReference>
<dbReference type="GO" id="GO:0008999">
    <property type="term" value="F:protein-N-terminal-alanine acetyltransferase activity"/>
    <property type="evidence" value="ECO:0007669"/>
    <property type="project" value="TreeGrafter"/>
</dbReference>
<dbReference type="InterPro" id="IPR016181">
    <property type="entry name" value="Acyl_CoA_acyltransferase"/>
</dbReference>
<dbReference type="KEGG" id="ahal:FTX54_011040"/>
<dbReference type="Gene3D" id="3.40.630.30">
    <property type="match status" value="1"/>
</dbReference>
<evidence type="ECO:0000313" key="3">
    <source>
        <dbReference type="Proteomes" id="UP000321816"/>
    </source>
</evidence>
<evidence type="ECO:0000259" key="1">
    <source>
        <dbReference type="PROSITE" id="PS51186"/>
    </source>
</evidence>
<dbReference type="PROSITE" id="PS51186">
    <property type="entry name" value="GNAT"/>
    <property type="match status" value="1"/>
</dbReference>
<proteinExistence type="predicted"/>
<name>A0AAJ8N1R0_9BACI</name>
<dbReference type="SUPFAM" id="SSF55729">
    <property type="entry name" value="Acyl-CoA N-acyltransferases (Nat)"/>
    <property type="match status" value="1"/>
</dbReference>